<evidence type="ECO:0000256" key="6">
    <source>
        <dbReference type="ARBA" id="ARBA00023014"/>
    </source>
</evidence>
<dbReference type="PANTHER" id="PTHR43787">
    <property type="entry name" value="FEMO COFACTOR BIOSYNTHESIS PROTEIN NIFB-RELATED"/>
    <property type="match status" value="1"/>
</dbReference>
<organism evidence="8">
    <name type="scientific">Kuenenia stuttgartiensis</name>
    <dbReference type="NCBI Taxonomy" id="174633"/>
    <lineage>
        <taxon>Bacteria</taxon>
        <taxon>Pseudomonadati</taxon>
        <taxon>Planctomycetota</taxon>
        <taxon>Candidatus Brocadiia</taxon>
        <taxon>Candidatus Brocadiales</taxon>
        <taxon>Candidatus Brocadiaceae</taxon>
        <taxon>Candidatus Kuenenia</taxon>
    </lineage>
</organism>
<dbReference type="InterPro" id="IPR058240">
    <property type="entry name" value="rSAM_sf"/>
</dbReference>
<proteinExistence type="predicted"/>
<dbReference type="SUPFAM" id="SSF102114">
    <property type="entry name" value="Radical SAM enzymes"/>
    <property type="match status" value="2"/>
</dbReference>
<evidence type="ECO:0000256" key="5">
    <source>
        <dbReference type="ARBA" id="ARBA00023004"/>
    </source>
</evidence>
<dbReference type="Pfam" id="PF13186">
    <property type="entry name" value="SPASM"/>
    <property type="match status" value="1"/>
</dbReference>
<dbReference type="PANTHER" id="PTHR43787:SF10">
    <property type="entry name" value="COFACTOR MODIFYING PROTEIN"/>
    <property type="match status" value="1"/>
</dbReference>
<dbReference type="SFLD" id="SFLDG01067">
    <property type="entry name" value="SPASM/twitch_domain_containing"/>
    <property type="match status" value="1"/>
</dbReference>
<dbReference type="Pfam" id="PF04055">
    <property type="entry name" value="Radical_SAM"/>
    <property type="match status" value="1"/>
</dbReference>
<dbReference type="Proteomes" id="UP000501926">
    <property type="component" value="Chromosome"/>
</dbReference>
<dbReference type="EMBL" id="LT934425">
    <property type="protein sequence ID" value="SOH03282.1"/>
    <property type="molecule type" value="Genomic_DNA"/>
</dbReference>
<dbReference type="KEGG" id="kst:KSMBR1_0771"/>
<reference evidence="8" key="2">
    <citation type="submission" date="2006-01" db="EMBL/GenBank/DDBJ databases">
        <authorList>
            <person name="Genoscope"/>
        </authorList>
    </citation>
    <scope>NUCLEOTIDE SEQUENCE</scope>
</reference>
<sequence>MSEYVGVIKFPINRLHMELTNVCDFSCEFCPDSRMKRKRGFMDVKMAKSIIDEVSVANMVKLLVFHVMGEPTLHPRLVEIVGYAHQKNVVVCITTHGANLGDDLLNDLIKAGAKKIIVSLQTPDEKTFSMRGVSGLSFQEYADKIASIAGSFIDQRHGTELTIGFLSSPLRKLIIPIAKDLCIADTSKKLRAYLKLWAEKILVNSKIEYRLPDVFRQISRAKCFKENTVIISDKISFQTRIVGDWATHFNQKNVNARFGYCPGMQDNFGILWNGDYTFCCTDYDGKTSMYNYNDTSIKNYINSKPVQEIVRGFKRYRVLHPHCRQCLGDRNMLNSFVKQIGSIVYFKWIKRN</sequence>
<evidence type="ECO:0000256" key="3">
    <source>
        <dbReference type="ARBA" id="ARBA00022691"/>
    </source>
</evidence>
<gene>
    <name evidence="10" type="primary">moaA_1</name>
    <name evidence="9" type="ORF">KsCSTR_17750</name>
    <name evidence="10" type="ORF">KSMBR1_0771</name>
    <name evidence="8" type="ORF">kuste3363</name>
</gene>
<accession>Q1Q286</accession>
<evidence type="ECO:0000313" key="8">
    <source>
        <dbReference type="EMBL" id="CAJ74124.1"/>
    </source>
</evidence>
<evidence type="ECO:0000256" key="4">
    <source>
        <dbReference type="ARBA" id="ARBA00022723"/>
    </source>
</evidence>
<dbReference type="GO" id="GO:0046872">
    <property type="term" value="F:metal ion binding"/>
    <property type="evidence" value="ECO:0007669"/>
    <property type="project" value="UniProtKB-KW"/>
</dbReference>
<dbReference type="InterPro" id="IPR000385">
    <property type="entry name" value="MoaA_NifB_PqqE_Fe-S-bd_CS"/>
</dbReference>
<feature type="domain" description="Radical SAM core" evidence="7">
    <location>
        <begin position="9"/>
        <end position="221"/>
    </location>
</feature>
<dbReference type="InterPro" id="IPR007197">
    <property type="entry name" value="rSAM"/>
</dbReference>
<dbReference type="GO" id="GO:0051539">
    <property type="term" value="F:4 iron, 4 sulfur cluster binding"/>
    <property type="evidence" value="ECO:0007669"/>
    <property type="project" value="UniProtKB-KW"/>
</dbReference>
<evidence type="ECO:0000256" key="2">
    <source>
        <dbReference type="ARBA" id="ARBA00022485"/>
    </source>
</evidence>
<keyword evidence="3" id="KW-0949">S-adenosyl-L-methionine</keyword>
<reference evidence="9 12" key="5">
    <citation type="submission" date="2020-02" db="EMBL/GenBank/DDBJ databases">
        <title>Newly sequenced genome of strain CSTR1 showed variability in Candidatus Kuenenia stuttgartiensis genomes.</title>
        <authorList>
            <person name="Ding C."/>
            <person name="Adrian L."/>
        </authorList>
    </citation>
    <scope>NUCLEOTIDE SEQUENCE [LARGE SCALE GENOMIC DNA]</scope>
    <source>
        <strain evidence="9 12">CSTR1</strain>
    </source>
</reference>
<evidence type="ECO:0000256" key="1">
    <source>
        <dbReference type="ARBA" id="ARBA00001966"/>
    </source>
</evidence>
<keyword evidence="2" id="KW-0004">4Fe-4S</keyword>
<dbReference type="EMBL" id="CP049055">
    <property type="protein sequence ID" value="QII11154.1"/>
    <property type="molecule type" value="Genomic_DNA"/>
</dbReference>
<reference evidence="10" key="3">
    <citation type="submission" date="2017-10" db="EMBL/GenBank/DDBJ databases">
        <authorList>
            <person name="Banno H."/>
            <person name="Chua N.-H."/>
        </authorList>
    </citation>
    <scope>NUCLEOTIDE SEQUENCE [LARGE SCALE GENOMIC DNA]</scope>
    <source>
        <strain evidence="10">Kuenenia_mbr1_ru-nijmegen</strain>
    </source>
</reference>
<keyword evidence="4" id="KW-0479">Metal-binding</keyword>
<dbReference type="InterPro" id="IPR013785">
    <property type="entry name" value="Aldolase_TIM"/>
</dbReference>
<dbReference type="Proteomes" id="UP000221734">
    <property type="component" value="Chromosome Kuenenia_stuttgartiensis_MBR1"/>
</dbReference>
<dbReference type="SFLD" id="SFLDS00029">
    <property type="entry name" value="Radical_SAM"/>
    <property type="match status" value="1"/>
</dbReference>
<keyword evidence="6" id="KW-0411">Iron-sulfur</keyword>
<reference evidence="11" key="4">
    <citation type="submission" date="2017-10" db="EMBL/GenBank/DDBJ databases">
        <authorList>
            <person name="Frank J."/>
        </authorList>
    </citation>
    <scope>NUCLEOTIDE SEQUENCE [LARGE SCALE GENOMIC DNA]</scope>
</reference>
<comment type="cofactor">
    <cofactor evidence="1">
        <name>[4Fe-4S] cluster</name>
        <dbReference type="ChEBI" id="CHEBI:49883"/>
    </cofactor>
</comment>
<keyword evidence="5" id="KW-0408">Iron</keyword>
<evidence type="ECO:0000313" key="11">
    <source>
        <dbReference type="Proteomes" id="UP000221734"/>
    </source>
</evidence>
<evidence type="ECO:0000313" key="12">
    <source>
        <dbReference type="Proteomes" id="UP000501926"/>
    </source>
</evidence>
<dbReference type="EMBL" id="CT573071">
    <property type="protein sequence ID" value="CAJ74124.1"/>
    <property type="molecule type" value="Genomic_DNA"/>
</dbReference>
<dbReference type="PROSITE" id="PS51918">
    <property type="entry name" value="RADICAL_SAM"/>
    <property type="match status" value="1"/>
</dbReference>
<evidence type="ECO:0000259" key="7">
    <source>
        <dbReference type="PROSITE" id="PS51918"/>
    </source>
</evidence>
<evidence type="ECO:0000313" key="9">
    <source>
        <dbReference type="EMBL" id="QII11154.1"/>
    </source>
</evidence>
<dbReference type="CDD" id="cd01335">
    <property type="entry name" value="Radical_SAM"/>
    <property type="match status" value="1"/>
</dbReference>
<name>Q1Q286_KUEST</name>
<dbReference type="InterPro" id="IPR023885">
    <property type="entry name" value="4Fe4S-binding_SPASM_dom"/>
</dbReference>
<dbReference type="AlphaFoldDB" id="Q1Q286"/>
<dbReference type="Gene3D" id="3.20.20.70">
    <property type="entry name" value="Aldolase class I"/>
    <property type="match status" value="1"/>
</dbReference>
<dbReference type="PROSITE" id="PS01305">
    <property type="entry name" value="MOAA_NIFB_PQQE"/>
    <property type="match status" value="1"/>
</dbReference>
<dbReference type="GO" id="GO:0003824">
    <property type="term" value="F:catalytic activity"/>
    <property type="evidence" value="ECO:0007669"/>
    <property type="project" value="InterPro"/>
</dbReference>
<dbReference type="OrthoDB" id="9805809at2"/>
<protein>
    <recommendedName>
        <fullName evidence="7">Radical SAM core domain-containing protein</fullName>
    </recommendedName>
</protein>
<keyword evidence="11" id="KW-1185">Reference proteome</keyword>
<reference evidence="8" key="1">
    <citation type="journal article" date="2006" name="Nature">
        <title>Deciphering the evolution and metabolism of an anammox bacterium from a community genome.</title>
        <authorList>
            <person name="Strous M."/>
            <person name="Pelletier E."/>
            <person name="Mangenot S."/>
            <person name="Rattei T."/>
            <person name="Lehner A."/>
            <person name="Taylor M.W."/>
            <person name="Horn M."/>
            <person name="Daims H."/>
            <person name="Bartol-Mavel D."/>
            <person name="Wincker P."/>
            <person name="Barbe V."/>
            <person name="Fonknechten N."/>
            <person name="Vallenet D."/>
            <person name="Segurens B."/>
            <person name="Schenowitz-Truong C."/>
            <person name="Medigue C."/>
            <person name="Collingro A."/>
            <person name="Snel B."/>
            <person name="Dutilh B.E."/>
            <person name="OpDenCamp H.J.M."/>
            <person name="vanDerDrift C."/>
            <person name="Cirpus I."/>
            <person name="vanDePas-Schoonen K.T."/>
            <person name="Harhangi H.R."/>
            <person name="vanNiftrik L."/>
            <person name="Schmid M."/>
            <person name="Keltjens J."/>
            <person name="vanDeVossenberg J."/>
            <person name="Kartal B."/>
            <person name="Meier H."/>
            <person name="Frishman D."/>
            <person name="Huynen M.A."/>
            <person name="Mewes H."/>
            <person name="Weissenbach J."/>
            <person name="Jetten M.S.M."/>
            <person name="Wagner M."/>
            <person name="LePaslier D."/>
        </authorList>
    </citation>
    <scope>NUCLEOTIDE SEQUENCE</scope>
</reference>
<evidence type="ECO:0000313" key="10">
    <source>
        <dbReference type="EMBL" id="SOH03282.1"/>
    </source>
</evidence>
<dbReference type="RefSeq" id="WP_099324137.1">
    <property type="nucleotide sequence ID" value="NZ_CP049055.1"/>
</dbReference>